<dbReference type="InterPro" id="IPR017853">
    <property type="entry name" value="GH"/>
</dbReference>
<evidence type="ECO:0000256" key="6">
    <source>
        <dbReference type="RuleBase" id="RU361192"/>
    </source>
</evidence>
<evidence type="ECO:0000313" key="7">
    <source>
        <dbReference type="EMBL" id="SOD89680.1"/>
    </source>
</evidence>
<dbReference type="OrthoDB" id="9768786at2"/>
<proteinExistence type="inferred from homology"/>
<dbReference type="Gene3D" id="3.20.20.80">
    <property type="entry name" value="Glycosidases"/>
    <property type="match status" value="1"/>
</dbReference>
<evidence type="ECO:0000256" key="4">
    <source>
        <dbReference type="ARBA" id="ARBA00022801"/>
    </source>
</evidence>
<dbReference type="RefSeq" id="WP_097126739.1">
    <property type="nucleotide sequence ID" value="NZ_OCNH01000002.1"/>
</dbReference>
<feature type="signal peptide" evidence="6">
    <location>
        <begin position="1"/>
        <end position="27"/>
    </location>
</feature>
<dbReference type="PANTHER" id="PTHR34983:SF1">
    <property type="entry name" value="ARABINOGALACTAN ENDO-BETA-1,4-GALACTANASE A"/>
    <property type="match status" value="1"/>
</dbReference>
<dbReference type="Pfam" id="PF07745">
    <property type="entry name" value="Glyco_hydro_53"/>
    <property type="match status" value="1"/>
</dbReference>
<gene>
    <name evidence="7" type="ORF">SAMN06269250_3154</name>
</gene>
<feature type="chain" id="PRO_5011809428" description="Arabinogalactan endo-beta-1,4-galactanase" evidence="6">
    <location>
        <begin position="28"/>
        <end position="347"/>
    </location>
</feature>
<dbReference type="SUPFAM" id="SSF51445">
    <property type="entry name" value="(Trans)glycosidases"/>
    <property type="match status" value="1"/>
</dbReference>
<dbReference type="AlphaFoldDB" id="A0A286G2B0"/>
<evidence type="ECO:0000313" key="8">
    <source>
        <dbReference type="Proteomes" id="UP000219452"/>
    </source>
</evidence>
<reference evidence="8" key="1">
    <citation type="submission" date="2017-09" db="EMBL/GenBank/DDBJ databases">
        <authorList>
            <person name="Varghese N."/>
            <person name="Submissions S."/>
        </authorList>
    </citation>
    <scope>NUCLEOTIDE SEQUENCE [LARGE SCALE GENOMIC DNA]</scope>
    <source>
        <strain evidence="8">DSM 29961</strain>
    </source>
</reference>
<comment type="similarity">
    <text evidence="2 6">Belongs to the glycosyl hydrolase 53 family.</text>
</comment>
<dbReference type="GO" id="GO:0045490">
    <property type="term" value="P:pectin catabolic process"/>
    <property type="evidence" value="ECO:0007669"/>
    <property type="project" value="TreeGrafter"/>
</dbReference>
<dbReference type="GO" id="GO:0031218">
    <property type="term" value="F:arabinogalactan endo-1,4-beta-galactosidase activity"/>
    <property type="evidence" value="ECO:0007669"/>
    <property type="project" value="UniProtKB-EC"/>
</dbReference>
<evidence type="ECO:0000256" key="1">
    <source>
        <dbReference type="ARBA" id="ARBA00001695"/>
    </source>
</evidence>
<accession>A0A286G2B0</accession>
<dbReference type="InterPro" id="IPR011683">
    <property type="entry name" value="Glyco_hydro_53"/>
</dbReference>
<sequence length="347" mass="38370">MEKSIKFLASSAISLLALLFTSGSVRAQAFARGADVGWLQQMEATGYVFYNDKGVAQDCFQILKEKGINSIRFRVFVNPSTDKVNGHCGRDEVVLMAKRAKALGFRIMIDFHYSDTWADPGHQLKPAAWNKHSFSQLKTDVYDHTVDVMKALKTGGITPEWVQIGNEIGGGMLWPDGSTSNHPQLAQLITSGYKAVKAVSSITKVIVHLESGHDNAKFKTFFDNATAHGAQFDVIGMSYYPYWIGTDYTASIGNLATNLNDMASRYGKEVMVAEVGDDYTAVQKTYDMLVAVQKVVKAVPNAKGLGVFYWEPEGAKSWSNYRLNAWGDDGRPTRALDAFLTEIPDHR</sequence>
<dbReference type="GO" id="GO:0015926">
    <property type="term" value="F:glucosidase activity"/>
    <property type="evidence" value="ECO:0007669"/>
    <property type="project" value="InterPro"/>
</dbReference>
<evidence type="ECO:0000256" key="3">
    <source>
        <dbReference type="ARBA" id="ARBA00012556"/>
    </source>
</evidence>
<comment type="catalytic activity">
    <reaction evidence="1 6">
        <text>The enzyme specifically hydrolyzes (1-&gt;4)-beta-D-galactosidic linkages in type I arabinogalactans.</text>
        <dbReference type="EC" id="3.2.1.89"/>
    </reaction>
</comment>
<keyword evidence="5 6" id="KW-0326">Glycosidase</keyword>
<organism evidence="7 8">
    <name type="scientific">Spirosoma fluviale</name>
    <dbReference type="NCBI Taxonomy" id="1597977"/>
    <lineage>
        <taxon>Bacteria</taxon>
        <taxon>Pseudomonadati</taxon>
        <taxon>Bacteroidota</taxon>
        <taxon>Cytophagia</taxon>
        <taxon>Cytophagales</taxon>
        <taxon>Cytophagaceae</taxon>
        <taxon>Spirosoma</taxon>
    </lineage>
</organism>
<dbReference type="Proteomes" id="UP000219452">
    <property type="component" value="Unassembled WGS sequence"/>
</dbReference>
<keyword evidence="8" id="KW-1185">Reference proteome</keyword>
<keyword evidence="6" id="KW-0732">Signal</keyword>
<evidence type="ECO:0000256" key="2">
    <source>
        <dbReference type="ARBA" id="ARBA00010687"/>
    </source>
</evidence>
<protein>
    <recommendedName>
        <fullName evidence="3 6">Arabinogalactan endo-beta-1,4-galactanase</fullName>
        <ecNumber evidence="3 6">3.2.1.89</ecNumber>
    </recommendedName>
</protein>
<keyword evidence="4 6" id="KW-0378">Hydrolase</keyword>
<name>A0A286G2B0_9BACT</name>
<dbReference type="PANTHER" id="PTHR34983">
    <property type="entry name" value="ARABINOGALACTAN ENDO-BETA-1,4-GALACTANASE A"/>
    <property type="match status" value="1"/>
</dbReference>
<evidence type="ECO:0000256" key="5">
    <source>
        <dbReference type="ARBA" id="ARBA00023295"/>
    </source>
</evidence>
<dbReference type="EMBL" id="OCNH01000002">
    <property type="protein sequence ID" value="SOD89680.1"/>
    <property type="molecule type" value="Genomic_DNA"/>
</dbReference>
<dbReference type="EC" id="3.2.1.89" evidence="3 6"/>